<reference evidence="1" key="1">
    <citation type="journal article" date="2019" name="PeerJ">
        <title>Genes of the pig, Sus scrofa, reconstructed with EvidentialGene.</title>
        <authorList>
            <person name="Gilbert D.G."/>
        </authorList>
    </citation>
    <scope>NUCLEOTIDE SEQUENCE</scope>
</reference>
<protein>
    <submittedName>
        <fullName evidence="1">Transmembrane 4 L6 family member 5</fullName>
    </submittedName>
</protein>
<dbReference type="EMBL" id="DQIR01052571">
    <property type="protein sequence ID" value="HDA08047.1"/>
    <property type="molecule type" value="Transcribed_RNA"/>
</dbReference>
<proteinExistence type="predicted"/>
<keyword evidence="1" id="KW-0472">Membrane</keyword>
<evidence type="ECO:0000313" key="1">
    <source>
        <dbReference type="EMBL" id="HDA47838.1"/>
    </source>
</evidence>
<dbReference type="EMBL" id="DQIR01092362">
    <property type="protein sequence ID" value="HDA47838.1"/>
    <property type="molecule type" value="Transcribed_RNA"/>
</dbReference>
<keyword evidence="1" id="KW-0812">Transmembrane</keyword>
<name>A0A480JF43_PIG</name>
<dbReference type="AlphaFoldDB" id="A0A480JF43"/>
<organism evidence="1">
    <name type="scientific">Sus scrofa</name>
    <name type="common">Pig</name>
    <dbReference type="NCBI Taxonomy" id="9823"/>
    <lineage>
        <taxon>Eukaryota</taxon>
        <taxon>Metazoa</taxon>
        <taxon>Chordata</taxon>
        <taxon>Craniata</taxon>
        <taxon>Vertebrata</taxon>
        <taxon>Euteleostomi</taxon>
        <taxon>Mammalia</taxon>
        <taxon>Eutheria</taxon>
        <taxon>Laurasiatheria</taxon>
        <taxon>Artiodactyla</taxon>
        <taxon>Suina</taxon>
        <taxon>Suidae</taxon>
        <taxon>Sus</taxon>
    </lineage>
</organism>
<accession>A0A480JF43</accession>
<sequence length="168" mass="18368">MLYERLLGLPLRRDRRLLPAQPHPVELVRGAPRCGLLERDALLAAGGRLVPGDLAVWGAVGECVHWCLLWRLQEGGGTVWDGVAEEACLLPGCILTFSFPAGRPSVRLHRPGLLLLDTHLARPRPGINSYQLSSTSLIAPYKGNVRWPSDTSELRALMFGALAPCLFS</sequence>